<dbReference type="SUPFAM" id="SSF82549">
    <property type="entry name" value="DAK1/DegV-like"/>
    <property type="match status" value="1"/>
</dbReference>
<comment type="function">
    <text evidence="1">May bind long-chain fatty acids, such as palmitate, and may play a role in lipid transport or fatty acid metabolism.</text>
</comment>
<dbReference type="RefSeq" id="WP_089747675.1">
    <property type="nucleotide sequence ID" value="NZ_FOGF01000044.1"/>
</dbReference>
<dbReference type="InterPro" id="IPR003797">
    <property type="entry name" value="DegV"/>
</dbReference>
<dbReference type="STRING" id="137733.SAMN05421767_14421"/>
<name>A0A1H9NSD4_9LACT</name>
<evidence type="ECO:0000313" key="4">
    <source>
        <dbReference type="Proteomes" id="UP000198556"/>
    </source>
</evidence>
<dbReference type="GO" id="GO:0008289">
    <property type="term" value="F:lipid binding"/>
    <property type="evidence" value="ECO:0007669"/>
    <property type="project" value="UniProtKB-KW"/>
</dbReference>
<dbReference type="Proteomes" id="UP000198556">
    <property type="component" value="Unassembled WGS sequence"/>
</dbReference>
<evidence type="ECO:0000313" key="3">
    <source>
        <dbReference type="EMBL" id="SER38595.1"/>
    </source>
</evidence>
<dbReference type="NCBIfam" id="TIGR00762">
    <property type="entry name" value="DegV"/>
    <property type="match status" value="1"/>
</dbReference>
<dbReference type="InterPro" id="IPR050270">
    <property type="entry name" value="DegV_domain_contain"/>
</dbReference>
<dbReference type="PANTHER" id="PTHR33434:SF2">
    <property type="entry name" value="FATTY ACID-BINDING PROTEIN TM_1468"/>
    <property type="match status" value="1"/>
</dbReference>
<dbReference type="OrthoDB" id="2138472at2"/>
<dbReference type="PROSITE" id="PS51482">
    <property type="entry name" value="DEGV"/>
    <property type="match status" value="1"/>
</dbReference>
<dbReference type="Pfam" id="PF02645">
    <property type="entry name" value="DegV"/>
    <property type="match status" value="1"/>
</dbReference>
<sequence>MSWKIIVDSSCDLKQLNNLAPNTQYKNVPLTLKVGDHEFIDDENLDTKKMLAEMYAYEDRVTSSCPSPNAYLEAFEGADNIICMTISSKLSGSYNSCELAKSLYLENHPEANIFVLDTLLCSGPISILAEQINQSIAKGLTFDEVVADLQANLEKSKIIFVLSSLDNLVKNGRVNHLVGKVVGLLNIRLIGQNNDGQIDMIHKARGQKKALATVVSEMEKNNFNGGRVYLNHVDNLTGCQLLEKLILDKFPTADITIEEAGGLCSFYAEENGLLIGYQTK</sequence>
<dbReference type="EMBL" id="FOGF01000044">
    <property type="protein sequence ID" value="SER38595.1"/>
    <property type="molecule type" value="Genomic_DNA"/>
</dbReference>
<protein>
    <submittedName>
        <fullName evidence="3">EDD domain protein, DegV family</fullName>
    </submittedName>
</protein>
<dbReference type="Gene3D" id="2.20.28.50">
    <property type="entry name" value="degv family protein"/>
    <property type="match status" value="1"/>
</dbReference>
<keyword evidence="4" id="KW-1185">Reference proteome</keyword>
<keyword evidence="2" id="KW-0446">Lipid-binding</keyword>
<dbReference type="Gene3D" id="3.30.1180.10">
    <property type="match status" value="1"/>
</dbReference>
<dbReference type="AlphaFoldDB" id="A0A1H9NSD4"/>
<reference evidence="3 4" key="1">
    <citation type="submission" date="2016-10" db="EMBL/GenBank/DDBJ databases">
        <authorList>
            <person name="de Groot N.N."/>
        </authorList>
    </citation>
    <scope>NUCLEOTIDE SEQUENCE [LARGE SCALE GENOMIC DNA]</scope>
    <source>
        <strain evidence="3 4">DSM 15827</strain>
    </source>
</reference>
<dbReference type="PANTHER" id="PTHR33434">
    <property type="entry name" value="DEGV DOMAIN-CONTAINING PROTEIN DR_1986-RELATED"/>
    <property type="match status" value="1"/>
</dbReference>
<accession>A0A1H9NSD4</accession>
<evidence type="ECO:0000256" key="1">
    <source>
        <dbReference type="ARBA" id="ARBA00003238"/>
    </source>
</evidence>
<organism evidence="3 4">
    <name type="scientific">Granulicatella balaenopterae</name>
    <dbReference type="NCBI Taxonomy" id="137733"/>
    <lineage>
        <taxon>Bacteria</taxon>
        <taxon>Bacillati</taxon>
        <taxon>Bacillota</taxon>
        <taxon>Bacilli</taxon>
        <taxon>Lactobacillales</taxon>
        <taxon>Carnobacteriaceae</taxon>
        <taxon>Granulicatella</taxon>
    </lineage>
</organism>
<proteinExistence type="predicted"/>
<evidence type="ECO:0000256" key="2">
    <source>
        <dbReference type="ARBA" id="ARBA00023121"/>
    </source>
</evidence>
<dbReference type="Gene3D" id="3.40.50.10440">
    <property type="entry name" value="Dihydroxyacetone kinase, domain 1"/>
    <property type="match status" value="1"/>
</dbReference>
<dbReference type="InterPro" id="IPR043168">
    <property type="entry name" value="DegV_C"/>
</dbReference>
<gene>
    <name evidence="3" type="ORF">SAMN05421767_14421</name>
</gene>